<dbReference type="Gene3D" id="3.30.40.10">
    <property type="entry name" value="Zinc/RING finger domain, C3HC4 (zinc finger)"/>
    <property type="match status" value="1"/>
</dbReference>
<keyword evidence="4" id="KW-0863">Zinc-finger</keyword>
<protein>
    <submittedName>
        <fullName evidence="7">Ankyrin repeat domain-containing protein</fullName>
    </submittedName>
</protein>
<dbReference type="PANTHER" id="PTHR24171">
    <property type="entry name" value="ANKYRIN REPEAT DOMAIN-CONTAINING PROTEIN 39-RELATED"/>
    <property type="match status" value="1"/>
</dbReference>
<reference evidence="7 8" key="1">
    <citation type="submission" date="2024-03" db="EMBL/GenBank/DDBJ databases">
        <title>The Acrasis kona genome and developmental transcriptomes reveal deep origins of eukaryotic multicellular pathways.</title>
        <authorList>
            <person name="Sheikh S."/>
            <person name="Fu C.-J."/>
            <person name="Brown M.W."/>
            <person name="Baldauf S.L."/>
        </authorList>
    </citation>
    <scope>NUCLEOTIDE SEQUENCE [LARGE SCALE GENOMIC DNA]</scope>
    <source>
        <strain evidence="7 8">ATCC MYA-3509</strain>
    </source>
</reference>
<dbReference type="GO" id="GO:0004842">
    <property type="term" value="F:ubiquitin-protein transferase activity"/>
    <property type="evidence" value="ECO:0007669"/>
    <property type="project" value="TreeGrafter"/>
</dbReference>
<feature type="repeat" description="ANK" evidence="3">
    <location>
        <begin position="67"/>
        <end position="99"/>
    </location>
</feature>
<dbReference type="InterPro" id="IPR013083">
    <property type="entry name" value="Znf_RING/FYVE/PHD"/>
</dbReference>
<dbReference type="InterPro" id="IPR002110">
    <property type="entry name" value="Ankyrin_rpt"/>
</dbReference>
<keyword evidence="4" id="KW-0479">Metal-binding</keyword>
<sequence>MTNTPLAEQRTMTVASVSSKIQMYGVDHCDDNLWTLLHHASAAGNNKVVEYLLSQKASPNVQNKEKTGNAPLHLAASNGNIKVVTLLLDGGGDVNIANHKGETPLIISQKNKRPAVYSLLTTHSKPVLQTTTNPIILLTNELEDRTAQLQKANETIQILQKELSQLKKPKVNMNSVSLQEVLQVLKLSDDSFSLYDKSIDLSKEFQQMQNDLTKRIIDGTATLEHVRSRDCLFTQLKGTNQSAYRSLSQLDESIFDIESLSKDICQKLLKESREARKEVLSTQYKEIIVPISSERQVLEELMTKMNSHIESLNENQKMLLRFKLMAIESKEDTQGHITAENINKLKQNKLILKTQIEELRSLIIKKARCGLLPDYELKVKNVVNKESKEAKESSLCVVCLERHKSHACVPCGHLTLCESCISVVIKDSTCPVCRSKVQTCIPIYY</sequence>
<keyword evidence="2 3" id="KW-0040">ANK repeat</keyword>
<evidence type="ECO:0000313" key="7">
    <source>
        <dbReference type="EMBL" id="KAL0477769.1"/>
    </source>
</evidence>
<dbReference type="AlphaFoldDB" id="A0AAW2YKV5"/>
<dbReference type="PROSITE" id="PS50297">
    <property type="entry name" value="ANK_REP_REGION"/>
    <property type="match status" value="2"/>
</dbReference>
<dbReference type="PANTHER" id="PTHR24171:SF8">
    <property type="entry name" value="BRCA1-ASSOCIATED RING DOMAIN PROTEIN 1"/>
    <property type="match status" value="1"/>
</dbReference>
<evidence type="ECO:0000256" key="4">
    <source>
        <dbReference type="PROSITE-ProRule" id="PRU00175"/>
    </source>
</evidence>
<evidence type="ECO:0000256" key="1">
    <source>
        <dbReference type="ARBA" id="ARBA00022737"/>
    </source>
</evidence>
<dbReference type="Gene3D" id="1.25.40.20">
    <property type="entry name" value="Ankyrin repeat-containing domain"/>
    <property type="match status" value="1"/>
</dbReference>
<feature type="domain" description="RING-type" evidence="6">
    <location>
        <begin position="396"/>
        <end position="434"/>
    </location>
</feature>
<proteinExistence type="predicted"/>
<keyword evidence="5" id="KW-0175">Coiled coil</keyword>
<dbReference type="Pfam" id="PF12796">
    <property type="entry name" value="Ank_2"/>
    <property type="match status" value="1"/>
</dbReference>
<dbReference type="InterPro" id="IPR036770">
    <property type="entry name" value="Ankyrin_rpt-contain_sf"/>
</dbReference>
<evidence type="ECO:0000256" key="3">
    <source>
        <dbReference type="PROSITE-ProRule" id="PRU00023"/>
    </source>
</evidence>
<dbReference type="SUPFAM" id="SSF57850">
    <property type="entry name" value="RING/U-box"/>
    <property type="match status" value="1"/>
</dbReference>
<dbReference type="EMBL" id="JAOPGA020000237">
    <property type="protein sequence ID" value="KAL0477769.1"/>
    <property type="molecule type" value="Genomic_DNA"/>
</dbReference>
<keyword evidence="1" id="KW-0677">Repeat</keyword>
<dbReference type="PROSITE" id="PS50089">
    <property type="entry name" value="ZF_RING_2"/>
    <property type="match status" value="1"/>
</dbReference>
<dbReference type="InterPro" id="IPR001841">
    <property type="entry name" value="Znf_RING"/>
</dbReference>
<name>A0AAW2YKV5_9EUKA</name>
<dbReference type="GO" id="GO:0085020">
    <property type="term" value="P:protein K6-linked ubiquitination"/>
    <property type="evidence" value="ECO:0007669"/>
    <property type="project" value="TreeGrafter"/>
</dbReference>
<evidence type="ECO:0000256" key="5">
    <source>
        <dbReference type="SAM" id="Coils"/>
    </source>
</evidence>
<dbReference type="GO" id="GO:0008270">
    <property type="term" value="F:zinc ion binding"/>
    <property type="evidence" value="ECO:0007669"/>
    <property type="project" value="UniProtKB-KW"/>
</dbReference>
<feature type="repeat" description="ANK" evidence="3">
    <location>
        <begin position="32"/>
        <end position="64"/>
    </location>
</feature>
<evidence type="ECO:0000259" key="6">
    <source>
        <dbReference type="PROSITE" id="PS50089"/>
    </source>
</evidence>
<evidence type="ECO:0000256" key="2">
    <source>
        <dbReference type="ARBA" id="ARBA00023043"/>
    </source>
</evidence>
<accession>A0AAW2YKV5</accession>
<feature type="coiled-coil region" evidence="5">
    <location>
        <begin position="135"/>
        <end position="169"/>
    </location>
</feature>
<evidence type="ECO:0000313" key="8">
    <source>
        <dbReference type="Proteomes" id="UP001431209"/>
    </source>
</evidence>
<dbReference type="SMART" id="SM00248">
    <property type="entry name" value="ANK"/>
    <property type="match status" value="2"/>
</dbReference>
<keyword evidence="4" id="KW-0862">Zinc</keyword>
<dbReference type="SUPFAM" id="SSF48403">
    <property type="entry name" value="Ankyrin repeat"/>
    <property type="match status" value="1"/>
</dbReference>
<dbReference type="Pfam" id="PF13920">
    <property type="entry name" value="zf-C3HC4_3"/>
    <property type="match status" value="1"/>
</dbReference>
<organism evidence="7 8">
    <name type="scientific">Acrasis kona</name>
    <dbReference type="NCBI Taxonomy" id="1008807"/>
    <lineage>
        <taxon>Eukaryota</taxon>
        <taxon>Discoba</taxon>
        <taxon>Heterolobosea</taxon>
        <taxon>Tetramitia</taxon>
        <taxon>Eutetramitia</taxon>
        <taxon>Acrasidae</taxon>
        <taxon>Acrasis</taxon>
    </lineage>
</organism>
<dbReference type="Proteomes" id="UP001431209">
    <property type="component" value="Unassembled WGS sequence"/>
</dbReference>
<keyword evidence="8" id="KW-1185">Reference proteome</keyword>
<dbReference type="PROSITE" id="PS50088">
    <property type="entry name" value="ANK_REPEAT"/>
    <property type="match status" value="2"/>
</dbReference>
<comment type="caution">
    <text evidence="7">The sequence shown here is derived from an EMBL/GenBank/DDBJ whole genome shotgun (WGS) entry which is preliminary data.</text>
</comment>
<gene>
    <name evidence="7" type="ORF">AKO1_005230</name>
</gene>